<feature type="domain" description="Activator of Hsp90 ATPase homologue 1/2-like C-terminal" evidence="2">
    <location>
        <begin position="11"/>
        <end position="130"/>
    </location>
</feature>
<name>A0ABT4UNP8_9BACT</name>
<accession>A0ABT4UNP8</accession>
<evidence type="ECO:0000313" key="3">
    <source>
        <dbReference type="EMBL" id="MDA3615972.1"/>
    </source>
</evidence>
<evidence type="ECO:0000313" key="4">
    <source>
        <dbReference type="Proteomes" id="UP001210231"/>
    </source>
</evidence>
<dbReference type="Pfam" id="PF08327">
    <property type="entry name" value="AHSA1"/>
    <property type="match status" value="1"/>
</dbReference>
<comment type="similarity">
    <text evidence="1">Belongs to the AHA1 family.</text>
</comment>
<dbReference type="InterPro" id="IPR013538">
    <property type="entry name" value="ASHA1/2-like_C"/>
</dbReference>
<evidence type="ECO:0000259" key="2">
    <source>
        <dbReference type="Pfam" id="PF08327"/>
    </source>
</evidence>
<dbReference type="Proteomes" id="UP001210231">
    <property type="component" value="Unassembled WGS sequence"/>
</dbReference>
<keyword evidence="4" id="KW-1185">Reference proteome</keyword>
<dbReference type="CDD" id="cd07814">
    <property type="entry name" value="SRPBCC_CalC_Aha1-like"/>
    <property type="match status" value="1"/>
</dbReference>
<protein>
    <submittedName>
        <fullName evidence="3">SRPBCC family protein</fullName>
    </submittedName>
</protein>
<dbReference type="InterPro" id="IPR023393">
    <property type="entry name" value="START-like_dom_sf"/>
</dbReference>
<proteinExistence type="inferred from homology"/>
<evidence type="ECO:0000256" key="1">
    <source>
        <dbReference type="ARBA" id="ARBA00006817"/>
    </source>
</evidence>
<sequence length="286" mass="33055">MATVTLTQKFKVPVHTLWNAITNADEMKHWYFHIEDFNLAPGSVYTFYEKEDGGTYLHRCKVLEVKPMELFEHTWEHPSHSKGSSVLKWELLPIDDNNSSLTITHSALENFSDAGEAFTPENYEFGWKGIISIMLRNYLNGIEKLVFETDINAPKEKVWKIMWGEKTYGEWLSAFMEGSYIKGTLGEDERVHLLAPSGEGMYSDIIFFKENEYLVFNHIGYVKDGEELPIDAETEVWTGSLEGFFLTQTAEGTHLKIELDNQKEYHDMMKMNYSVALQKLKSMCET</sequence>
<comment type="caution">
    <text evidence="3">The sequence shown here is derived from an EMBL/GenBank/DDBJ whole genome shotgun (WGS) entry which is preliminary data.</text>
</comment>
<dbReference type="RefSeq" id="WP_407032301.1">
    <property type="nucleotide sequence ID" value="NZ_JAQGEF010000020.1"/>
</dbReference>
<dbReference type="EMBL" id="JAQGEF010000020">
    <property type="protein sequence ID" value="MDA3615972.1"/>
    <property type="molecule type" value="Genomic_DNA"/>
</dbReference>
<dbReference type="Gene3D" id="3.30.530.20">
    <property type="match status" value="2"/>
</dbReference>
<reference evidence="3 4" key="1">
    <citation type="submission" date="2022-12" db="EMBL/GenBank/DDBJ databases">
        <title>Chitinophagaceae gen. sp. nov., a new member of the family Chitinophagaceae, isolated from soil in a chemical factory.</title>
        <authorList>
            <person name="Ke Z."/>
        </authorList>
    </citation>
    <scope>NUCLEOTIDE SEQUENCE [LARGE SCALE GENOMIC DNA]</scope>
    <source>
        <strain evidence="3 4">LY-5</strain>
    </source>
</reference>
<gene>
    <name evidence="3" type="ORF">O3P16_14250</name>
</gene>
<organism evidence="3 4">
    <name type="scientific">Polluticaenibacter yanchengensis</name>
    <dbReference type="NCBI Taxonomy" id="3014562"/>
    <lineage>
        <taxon>Bacteria</taxon>
        <taxon>Pseudomonadati</taxon>
        <taxon>Bacteroidota</taxon>
        <taxon>Chitinophagia</taxon>
        <taxon>Chitinophagales</taxon>
        <taxon>Chitinophagaceae</taxon>
        <taxon>Polluticaenibacter</taxon>
    </lineage>
</organism>
<dbReference type="SUPFAM" id="SSF55961">
    <property type="entry name" value="Bet v1-like"/>
    <property type="match status" value="2"/>
</dbReference>